<dbReference type="InterPro" id="IPR038695">
    <property type="entry name" value="Saro_0823-like_sf"/>
</dbReference>
<evidence type="ECO:0000313" key="2">
    <source>
        <dbReference type="Proteomes" id="UP000177199"/>
    </source>
</evidence>
<gene>
    <name evidence="1" type="ORF">A3F29_04695</name>
</gene>
<reference evidence="1 2" key="1">
    <citation type="journal article" date="2016" name="Nat. Commun.">
        <title>Thousands of microbial genomes shed light on interconnected biogeochemical processes in an aquifer system.</title>
        <authorList>
            <person name="Anantharaman K."/>
            <person name="Brown C.T."/>
            <person name="Hug L.A."/>
            <person name="Sharon I."/>
            <person name="Castelle C.J."/>
            <person name="Probst A.J."/>
            <person name="Thomas B.C."/>
            <person name="Singh A."/>
            <person name="Wilkins M.J."/>
            <person name="Karaoz U."/>
            <person name="Brodie E.L."/>
            <person name="Williams K.H."/>
            <person name="Hubbard S.S."/>
            <person name="Banfield J.F."/>
        </authorList>
    </citation>
    <scope>NUCLEOTIDE SEQUENCE [LARGE SCALE GENOMIC DNA]</scope>
</reference>
<sequence>MRKIFLLTLIIFLILSSYFYNQNKQEVIKYEIEGQTFELLAADSEDEWVAGLMNVRELDNADGMMFIFPDKQKRTFWNKDTFVDLDVYWILDDKVVGRDFLPSIEKSNGFVYISSPVSVNKVAEIIKQTNN</sequence>
<dbReference type="Proteomes" id="UP000177199">
    <property type="component" value="Unassembled WGS sequence"/>
</dbReference>
<dbReference type="AlphaFoldDB" id="A0A1F7HJP5"/>
<dbReference type="PANTHER" id="PTHR37953">
    <property type="entry name" value="UPF0127 PROTEIN MJ1496"/>
    <property type="match status" value="1"/>
</dbReference>
<proteinExistence type="predicted"/>
<accession>A0A1F7HJP5</accession>
<dbReference type="Pfam" id="PF02643">
    <property type="entry name" value="DUF192"/>
    <property type="match status" value="1"/>
</dbReference>
<dbReference type="PANTHER" id="PTHR37953:SF1">
    <property type="entry name" value="UPF0127 PROTEIN MJ1496"/>
    <property type="match status" value="1"/>
</dbReference>
<comment type="caution">
    <text evidence="1">The sequence shown here is derived from an EMBL/GenBank/DDBJ whole genome shotgun (WGS) entry which is preliminary data.</text>
</comment>
<dbReference type="Gene3D" id="2.60.120.1140">
    <property type="entry name" value="Protein of unknown function DUF192"/>
    <property type="match status" value="1"/>
</dbReference>
<organism evidence="1 2">
    <name type="scientific">Candidatus Roizmanbacteria bacterium RIFCSPHIGHO2_12_FULL_33_9</name>
    <dbReference type="NCBI Taxonomy" id="1802045"/>
    <lineage>
        <taxon>Bacteria</taxon>
        <taxon>Candidatus Roizmaniibacteriota</taxon>
    </lineage>
</organism>
<protein>
    <recommendedName>
        <fullName evidence="3">DUF192 domain-containing protein</fullName>
    </recommendedName>
</protein>
<dbReference type="EMBL" id="MFZV01000016">
    <property type="protein sequence ID" value="OGK31234.1"/>
    <property type="molecule type" value="Genomic_DNA"/>
</dbReference>
<evidence type="ECO:0008006" key="3">
    <source>
        <dbReference type="Google" id="ProtNLM"/>
    </source>
</evidence>
<evidence type="ECO:0000313" key="1">
    <source>
        <dbReference type="EMBL" id="OGK31234.1"/>
    </source>
</evidence>
<dbReference type="InterPro" id="IPR003795">
    <property type="entry name" value="DUF192"/>
</dbReference>
<name>A0A1F7HJP5_9BACT</name>